<keyword evidence="1" id="KW-1133">Transmembrane helix</keyword>
<evidence type="ECO:0000259" key="3">
    <source>
        <dbReference type="Pfam" id="PF16344"/>
    </source>
</evidence>
<dbReference type="RefSeq" id="WP_131612419.1">
    <property type="nucleotide sequence ID" value="NZ_SJSM01000030.1"/>
</dbReference>
<feature type="domain" description="Protein FecR C-terminal" evidence="3">
    <location>
        <begin position="249"/>
        <end position="316"/>
    </location>
</feature>
<dbReference type="Gene3D" id="3.55.50.30">
    <property type="match status" value="1"/>
</dbReference>
<evidence type="ECO:0000313" key="5">
    <source>
        <dbReference type="Proteomes" id="UP000291117"/>
    </source>
</evidence>
<evidence type="ECO:0000313" key="4">
    <source>
        <dbReference type="EMBL" id="TCC85862.1"/>
    </source>
</evidence>
<sequence length="320" mass="36810">MEIKGVNELLERYRNNKCTAEERKILEQWFDAQSEAGNWEWTKDEEQASGMIMKQRIDRQLAVKQKSWSIILKVAAMLAVLLFSFFYYRTEIYNIVDPVVYLEKQVPDGQQLKLTLADGSKVWLNANSRFKYPKEFNRSQREVFLIEGEAYFDVSHDEKKPFIVTSKKLSTQVLGTAFNVRAYSYLSNIQVAVTRGKVSVSDNDPQNNGTTNSVILLPNEQVSLQASTGVMQKQAIDADNVIAWQKGSLSFNNDRFLDVCTVLARKFKVKIHFEQDSLKEYRLTASFARTDRLEDILLVLSSANHLTYQFKGNAILFNQK</sequence>
<reference evidence="4 5" key="1">
    <citation type="submission" date="2019-02" db="EMBL/GenBank/DDBJ databases">
        <title>Pedobacter sp. RP-3-8 sp. nov., isolated from Arctic soil.</title>
        <authorList>
            <person name="Dahal R.H."/>
        </authorList>
    </citation>
    <scope>NUCLEOTIDE SEQUENCE [LARGE SCALE GENOMIC DNA]</scope>
    <source>
        <strain evidence="4 5">RP-3-8</strain>
    </source>
</reference>
<dbReference type="Pfam" id="PF04773">
    <property type="entry name" value="FecR"/>
    <property type="match status" value="1"/>
</dbReference>
<dbReference type="InterPro" id="IPR032508">
    <property type="entry name" value="FecR_C"/>
</dbReference>
<comment type="caution">
    <text evidence="4">The sequence shown here is derived from an EMBL/GenBank/DDBJ whole genome shotgun (WGS) entry which is preliminary data.</text>
</comment>
<proteinExistence type="predicted"/>
<keyword evidence="1" id="KW-0472">Membrane</keyword>
<gene>
    <name evidence="4" type="ORF">EZ444_24720</name>
</gene>
<dbReference type="PANTHER" id="PTHR30273:SF2">
    <property type="entry name" value="PROTEIN FECR"/>
    <property type="match status" value="1"/>
</dbReference>
<dbReference type="OrthoDB" id="697544at2"/>
<dbReference type="Proteomes" id="UP000291117">
    <property type="component" value="Unassembled WGS sequence"/>
</dbReference>
<keyword evidence="5" id="KW-1185">Reference proteome</keyword>
<dbReference type="InterPro" id="IPR006860">
    <property type="entry name" value="FecR"/>
</dbReference>
<feature type="transmembrane region" description="Helical" evidence="1">
    <location>
        <begin position="70"/>
        <end position="88"/>
    </location>
</feature>
<dbReference type="GO" id="GO:0016989">
    <property type="term" value="F:sigma factor antagonist activity"/>
    <property type="evidence" value="ECO:0007669"/>
    <property type="project" value="TreeGrafter"/>
</dbReference>
<feature type="domain" description="FecR protein" evidence="2">
    <location>
        <begin position="107"/>
        <end position="198"/>
    </location>
</feature>
<accession>A0A4R0MIF6</accession>
<dbReference type="Pfam" id="PF16344">
    <property type="entry name" value="FecR_C"/>
    <property type="match status" value="1"/>
</dbReference>
<name>A0A4R0MIF6_9SPHI</name>
<dbReference type="Gene3D" id="2.60.120.1440">
    <property type="match status" value="1"/>
</dbReference>
<evidence type="ECO:0000259" key="2">
    <source>
        <dbReference type="Pfam" id="PF04773"/>
    </source>
</evidence>
<dbReference type="FunFam" id="2.60.120.1440:FF:000001">
    <property type="entry name" value="Putative anti-sigma factor"/>
    <property type="match status" value="1"/>
</dbReference>
<protein>
    <submittedName>
        <fullName evidence="4">DUF4974 domain-containing protein</fullName>
    </submittedName>
</protein>
<dbReference type="InterPro" id="IPR012373">
    <property type="entry name" value="Ferrdict_sens_TM"/>
</dbReference>
<dbReference type="PANTHER" id="PTHR30273">
    <property type="entry name" value="PERIPLASMIC SIGNAL SENSOR AND SIGMA FACTOR ACTIVATOR FECR-RELATED"/>
    <property type="match status" value="1"/>
</dbReference>
<evidence type="ECO:0000256" key="1">
    <source>
        <dbReference type="SAM" id="Phobius"/>
    </source>
</evidence>
<keyword evidence="1" id="KW-0812">Transmembrane</keyword>
<dbReference type="PIRSF" id="PIRSF018266">
    <property type="entry name" value="FecR"/>
    <property type="match status" value="1"/>
</dbReference>
<dbReference type="EMBL" id="SJSM01000030">
    <property type="protein sequence ID" value="TCC85862.1"/>
    <property type="molecule type" value="Genomic_DNA"/>
</dbReference>
<organism evidence="4 5">
    <name type="scientific">Pedobacter hiemivivus</name>
    <dbReference type="NCBI Taxonomy" id="2530454"/>
    <lineage>
        <taxon>Bacteria</taxon>
        <taxon>Pseudomonadati</taxon>
        <taxon>Bacteroidota</taxon>
        <taxon>Sphingobacteriia</taxon>
        <taxon>Sphingobacteriales</taxon>
        <taxon>Sphingobacteriaceae</taxon>
        <taxon>Pedobacter</taxon>
    </lineage>
</organism>
<dbReference type="AlphaFoldDB" id="A0A4R0MIF6"/>